<sequence>MGQKMKAMSSDYKQQNGEQGATLIACTVDDLEVVQQTLGCRVVNFPCIYLGIPLHVRRLRRSDEQSIVDKVAARIPRWKGNLLNLAGRSVLVKSTLSAIPVHVAIASGLSRGAIGAIDKLRRSFLWSGAASAVPGRCKVAWSRLCRPLIYGGLGVSDLYLMDIALRVRWCWLQRTDQSRTWAGLPCTVEKNVLDLFRASSEILVGNGETVLFWIDNWLDGLPMEVLAPNLFKAVPRRFHSRSLKDGLQNSTWISDIRGTLTEIMVIEYVEVWEKVQQISLAADRQDCFRWRWESDGTYSASSAYRACFLGSTRFLGGDFIWKAKVPPKVKLFAWLAAQDRCWTAERRRRHGLQVDDRCALCDQEPEQIDHLLLQCAFAREVCFKVFHPLFWDAVVPSSSALLMDW</sequence>
<dbReference type="PANTHER" id="PTHR33116:SF78">
    <property type="entry name" value="OS12G0587133 PROTEIN"/>
    <property type="match status" value="1"/>
</dbReference>
<dbReference type="AlphaFoldDB" id="A0AAQ3UB27"/>
<dbReference type="Pfam" id="PF13966">
    <property type="entry name" value="zf-RVT"/>
    <property type="match status" value="1"/>
</dbReference>
<protein>
    <recommendedName>
        <fullName evidence="1">Reverse transcriptase zinc-binding domain-containing protein</fullName>
    </recommendedName>
</protein>
<name>A0AAQ3UB27_PASNO</name>
<dbReference type="EMBL" id="CP144752">
    <property type="protein sequence ID" value="WVZ88204.1"/>
    <property type="molecule type" value="Genomic_DNA"/>
</dbReference>
<evidence type="ECO:0000313" key="3">
    <source>
        <dbReference type="Proteomes" id="UP001341281"/>
    </source>
</evidence>
<proteinExistence type="predicted"/>
<gene>
    <name evidence="2" type="ORF">U9M48_034749</name>
</gene>
<accession>A0AAQ3UB27</accession>
<dbReference type="PANTHER" id="PTHR33116">
    <property type="entry name" value="REVERSE TRANSCRIPTASE ZINC-BINDING DOMAIN-CONTAINING PROTEIN-RELATED-RELATED"/>
    <property type="match status" value="1"/>
</dbReference>
<keyword evidence="3" id="KW-1185">Reference proteome</keyword>
<evidence type="ECO:0000259" key="1">
    <source>
        <dbReference type="Pfam" id="PF13966"/>
    </source>
</evidence>
<organism evidence="2 3">
    <name type="scientific">Paspalum notatum var. saurae</name>
    <dbReference type="NCBI Taxonomy" id="547442"/>
    <lineage>
        <taxon>Eukaryota</taxon>
        <taxon>Viridiplantae</taxon>
        <taxon>Streptophyta</taxon>
        <taxon>Embryophyta</taxon>
        <taxon>Tracheophyta</taxon>
        <taxon>Spermatophyta</taxon>
        <taxon>Magnoliopsida</taxon>
        <taxon>Liliopsida</taxon>
        <taxon>Poales</taxon>
        <taxon>Poaceae</taxon>
        <taxon>PACMAD clade</taxon>
        <taxon>Panicoideae</taxon>
        <taxon>Andropogonodae</taxon>
        <taxon>Paspaleae</taxon>
        <taxon>Paspalinae</taxon>
        <taxon>Paspalum</taxon>
    </lineage>
</organism>
<evidence type="ECO:0000313" key="2">
    <source>
        <dbReference type="EMBL" id="WVZ88204.1"/>
    </source>
</evidence>
<reference evidence="2 3" key="1">
    <citation type="submission" date="2024-02" db="EMBL/GenBank/DDBJ databases">
        <title>High-quality chromosome-scale genome assembly of Pensacola bahiagrass (Paspalum notatum Flugge var. saurae).</title>
        <authorList>
            <person name="Vega J.M."/>
            <person name="Podio M."/>
            <person name="Orjuela J."/>
            <person name="Siena L.A."/>
            <person name="Pessino S.C."/>
            <person name="Combes M.C."/>
            <person name="Mariac C."/>
            <person name="Albertini E."/>
            <person name="Pupilli F."/>
            <person name="Ortiz J.P.A."/>
            <person name="Leblanc O."/>
        </authorList>
    </citation>
    <scope>NUCLEOTIDE SEQUENCE [LARGE SCALE GENOMIC DNA]</scope>
    <source>
        <strain evidence="2">R1</strain>
        <tissue evidence="2">Leaf</tissue>
    </source>
</reference>
<dbReference type="InterPro" id="IPR026960">
    <property type="entry name" value="RVT-Znf"/>
</dbReference>
<dbReference type="Proteomes" id="UP001341281">
    <property type="component" value="Chromosome 08"/>
</dbReference>
<feature type="domain" description="Reverse transcriptase zinc-binding" evidence="1">
    <location>
        <begin position="298"/>
        <end position="381"/>
    </location>
</feature>